<gene>
    <name evidence="6" type="ORF">SE17_39630</name>
</gene>
<evidence type="ECO:0000259" key="5">
    <source>
        <dbReference type="PROSITE" id="PS51918"/>
    </source>
</evidence>
<evidence type="ECO:0000313" key="6">
    <source>
        <dbReference type="EMBL" id="KPV48146.1"/>
    </source>
</evidence>
<dbReference type="EMBL" id="LJCR01002903">
    <property type="protein sequence ID" value="KPV48146.1"/>
    <property type="molecule type" value="Genomic_DNA"/>
</dbReference>
<evidence type="ECO:0000256" key="1">
    <source>
        <dbReference type="ARBA" id="ARBA00022691"/>
    </source>
</evidence>
<keyword evidence="7" id="KW-1185">Reference proteome</keyword>
<feature type="domain" description="Radical SAM core" evidence="5">
    <location>
        <begin position="69"/>
        <end position="266"/>
    </location>
</feature>
<keyword evidence="3" id="KW-0408">Iron</keyword>
<reference evidence="6 7" key="1">
    <citation type="submission" date="2015-09" db="EMBL/GenBank/DDBJ databases">
        <title>Draft genome sequence of Kouleothrix aurantiaca JCM 19913.</title>
        <authorList>
            <person name="Hemp J."/>
        </authorList>
    </citation>
    <scope>NUCLEOTIDE SEQUENCE [LARGE SCALE GENOMIC DNA]</scope>
    <source>
        <strain evidence="6 7">COM-B</strain>
    </source>
</reference>
<keyword evidence="1" id="KW-0949">S-adenosyl-L-methionine</keyword>
<dbReference type="SFLD" id="SFLDS00029">
    <property type="entry name" value="Radical_SAM"/>
    <property type="match status" value="1"/>
</dbReference>
<comment type="caution">
    <text evidence="6">The sequence shown here is derived from an EMBL/GenBank/DDBJ whole genome shotgun (WGS) entry which is preliminary data.</text>
</comment>
<dbReference type="PANTHER" id="PTHR43306">
    <property type="entry name" value="7,8-DIHYDRO-6-HYDROXYMETHYLPTERIN DIMETHYLTRANSFERASE"/>
    <property type="match status" value="1"/>
</dbReference>
<dbReference type="SFLD" id="SFLDG01067">
    <property type="entry name" value="SPASM/twitch_domain_containing"/>
    <property type="match status" value="1"/>
</dbReference>
<dbReference type="Pfam" id="PF04055">
    <property type="entry name" value="Radical_SAM"/>
    <property type="match status" value="1"/>
</dbReference>
<dbReference type="InterPro" id="IPR034474">
    <property type="entry name" value="Methyltransferase_Class_D"/>
</dbReference>
<dbReference type="Gene3D" id="3.20.20.70">
    <property type="entry name" value="Aldolase class I"/>
    <property type="match status" value="1"/>
</dbReference>
<evidence type="ECO:0000256" key="4">
    <source>
        <dbReference type="ARBA" id="ARBA00023014"/>
    </source>
</evidence>
<accession>A0A0P9CYJ4</accession>
<dbReference type="GO" id="GO:0003824">
    <property type="term" value="F:catalytic activity"/>
    <property type="evidence" value="ECO:0007669"/>
    <property type="project" value="InterPro"/>
</dbReference>
<protein>
    <submittedName>
        <fullName evidence="6">Radical SAM protein</fullName>
    </submittedName>
</protein>
<dbReference type="GO" id="GO:0051536">
    <property type="term" value="F:iron-sulfur cluster binding"/>
    <property type="evidence" value="ECO:0007669"/>
    <property type="project" value="UniProtKB-KW"/>
</dbReference>
<evidence type="ECO:0000256" key="3">
    <source>
        <dbReference type="ARBA" id="ARBA00023004"/>
    </source>
</evidence>
<dbReference type="InterPro" id="IPR013785">
    <property type="entry name" value="Aldolase_TIM"/>
</dbReference>
<dbReference type="GO" id="GO:0046872">
    <property type="term" value="F:metal ion binding"/>
    <property type="evidence" value="ECO:0007669"/>
    <property type="project" value="UniProtKB-KW"/>
</dbReference>
<evidence type="ECO:0000313" key="7">
    <source>
        <dbReference type="Proteomes" id="UP000050509"/>
    </source>
</evidence>
<dbReference type="SUPFAM" id="SSF102114">
    <property type="entry name" value="Radical SAM enzymes"/>
    <property type="match status" value="1"/>
</dbReference>
<dbReference type="PROSITE" id="PS51918">
    <property type="entry name" value="RADICAL_SAM"/>
    <property type="match status" value="1"/>
</dbReference>
<feature type="non-terminal residue" evidence="6">
    <location>
        <position position="1"/>
    </location>
</feature>
<dbReference type="Pfam" id="PF23545">
    <property type="entry name" value="Zn_ribbon_HMPTM"/>
    <property type="match status" value="1"/>
</dbReference>
<sequence>RVIDAQILLRENKVFMRKRCPEHGWFEALVFGDAQLYTEIARYNKPGTLPLEFATEVRDGCPHDCGLCPEHQQHACLGIIEVNQACNLDCPLCFAGSGTHLAQNGWQLTRAQVEFMLDSFVAAEGNPEVIQFSGGEPTLHPQIIDFVELAQAKGISYVMINTNGIKIARDDHLLAELARVKPQIYLQFDGFEPSTNLALRGRADLLETKLRALDRLAEVDVRVVLVAAIERGVNDHEVGTIVEFGLRHPAVFGINFQPAFRAQRHL</sequence>
<dbReference type="CDD" id="cd01335">
    <property type="entry name" value="Radical_SAM"/>
    <property type="match status" value="1"/>
</dbReference>
<organism evidence="6 7">
    <name type="scientific">Kouleothrix aurantiaca</name>
    <dbReference type="NCBI Taxonomy" id="186479"/>
    <lineage>
        <taxon>Bacteria</taxon>
        <taxon>Bacillati</taxon>
        <taxon>Chloroflexota</taxon>
        <taxon>Chloroflexia</taxon>
        <taxon>Chloroflexales</taxon>
        <taxon>Roseiflexineae</taxon>
        <taxon>Roseiflexaceae</taxon>
        <taxon>Kouleothrix</taxon>
    </lineage>
</organism>
<dbReference type="InterPro" id="IPR007197">
    <property type="entry name" value="rSAM"/>
</dbReference>
<dbReference type="AlphaFoldDB" id="A0A0P9CYJ4"/>
<feature type="non-terminal residue" evidence="6">
    <location>
        <position position="266"/>
    </location>
</feature>
<dbReference type="PANTHER" id="PTHR43306:SF1">
    <property type="entry name" value="7,8-DIHYDRO-6-HYDROXYMETHYLPTERIN DIMETHYLTRANSFERASE"/>
    <property type="match status" value="1"/>
</dbReference>
<keyword evidence="4" id="KW-0411">Iron-sulfur</keyword>
<name>A0A0P9CYJ4_9CHLR</name>
<evidence type="ECO:0000256" key="2">
    <source>
        <dbReference type="ARBA" id="ARBA00022723"/>
    </source>
</evidence>
<dbReference type="Proteomes" id="UP000050509">
    <property type="component" value="Unassembled WGS sequence"/>
</dbReference>
<dbReference type="InterPro" id="IPR056488">
    <property type="entry name" value="Zn_ribbon_HMPTM"/>
</dbReference>
<dbReference type="InterPro" id="IPR058240">
    <property type="entry name" value="rSAM_sf"/>
</dbReference>
<proteinExistence type="predicted"/>
<keyword evidence="2" id="KW-0479">Metal-binding</keyword>